<reference evidence="3" key="1">
    <citation type="journal article" date="2013" name="Nat. Genet.">
        <title>The duck genome and transcriptome provide insight into an avian influenza virus reservoir species.</title>
        <authorList>
            <person name="Huang Y."/>
            <person name="Li Y."/>
            <person name="Burt D.W."/>
            <person name="Chen H."/>
            <person name="Zhang Y."/>
            <person name="Qian W."/>
            <person name="Kim H."/>
            <person name="Gan S."/>
            <person name="Zhao Y."/>
            <person name="Li J."/>
            <person name="Yi K."/>
            <person name="Feng H."/>
            <person name="Zhu P."/>
            <person name="Li B."/>
            <person name="Liu Q."/>
            <person name="Fairley S."/>
            <person name="Magor K.E."/>
            <person name="Du Z."/>
            <person name="Hu X."/>
            <person name="Goodman L."/>
            <person name="Tafer H."/>
            <person name="Vignal A."/>
            <person name="Lee T."/>
            <person name="Kim K.W."/>
            <person name="Sheng Z."/>
            <person name="An Y."/>
            <person name="Searle S."/>
            <person name="Herrero J."/>
            <person name="Groenen M.A."/>
            <person name="Crooijmans R.P."/>
            <person name="Faraut T."/>
            <person name="Cai Q."/>
            <person name="Webster R.G."/>
            <person name="Aldridge J.R."/>
            <person name="Warren W.C."/>
            <person name="Bartschat S."/>
            <person name="Kehr S."/>
            <person name="Marz M."/>
            <person name="Stadler P.F."/>
            <person name="Smith J."/>
            <person name="Kraus R.H."/>
            <person name="Zhao Y."/>
            <person name="Ren L."/>
            <person name="Fei J."/>
            <person name="Morisson M."/>
            <person name="Kaiser P."/>
            <person name="Griffin D.K."/>
            <person name="Rao M."/>
            <person name="Pitel F."/>
            <person name="Wang J."/>
            <person name="Li N."/>
        </authorList>
    </citation>
    <scope>NUCLEOTIDE SEQUENCE [LARGE SCALE GENOMIC DNA]</scope>
</reference>
<accession>R0LMP0</accession>
<proteinExistence type="predicted"/>
<evidence type="ECO:0000313" key="3">
    <source>
        <dbReference type="Proteomes" id="UP000296049"/>
    </source>
</evidence>
<protein>
    <submittedName>
        <fullName evidence="2">Uncharacterized protein</fullName>
    </submittedName>
</protein>
<dbReference type="AlphaFoldDB" id="R0LMP0"/>
<feature type="region of interest" description="Disordered" evidence="1">
    <location>
        <begin position="420"/>
        <end position="440"/>
    </location>
</feature>
<gene>
    <name evidence="2" type="ORF">Anapl_05347</name>
</gene>
<name>R0LMP0_ANAPL</name>
<sequence length="440" mass="49160">MRWWCLRFQNFCFASPPQEPKRHQLAPNCGHSKHIPAGQQSSATAPPAWASHLAARRALLAEPCLILGSDNSSIPQSKKNLNLREKNRPGLLGFRGACTKEAVTKSPAELGSSTHNGFKVSRALQTPYAFQLVPRSKFSPSTFRNPVLTVLRTTTCFLQEAKQVNSFAPHSKRQLRPLHCNRQEQSESTRDREGIRQGINHYKSAREVAKQLQGIAIQLHAAAKLLFVCLDCRLLTPDVLLNSLTAKNVEDGETTSLQMNVTELRCMVGLRKHKTKIPGDSTVRDRTKIPIWWMHGFRWLAMLTASTAPFSSGSKQLKQGTSSLAYQLLQLSKQELKHGLMQSVNLNPTECGQVTVTKVLSSLSLWYAPVFHNFSTEFIAYQAFAPQAQHGWGYEELQCLPRVLPHPEVCQVDAQALGRSRQWPNPTETEGSGMYVGTEQ</sequence>
<dbReference type="Proteomes" id="UP000296049">
    <property type="component" value="Unassembled WGS sequence"/>
</dbReference>
<organism evidence="2 3">
    <name type="scientific">Anas platyrhynchos</name>
    <name type="common">Mallard</name>
    <name type="synonym">Anas boschas</name>
    <dbReference type="NCBI Taxonomy" id="8839"/>
    <lineage>
        <taxon>Eukaryota</taxon>
        <taxon>Metazoa</taxon>
        <taxon>Chordata</taxon>
        <taxon>Craniata</taxon>
        <taxon>Vertebrata</taxon>
        <taxon>Euteleostomi</taxon>
        <taxon>Archelosauria</taxon>
        <taxon>Archosauria</taxon>
        <taxon>Dinosauria</taxon>
        <taxon>Saurischia</taxon>
        <taxon>Theropoda</taxon>
        <taxon>Coelurosauria</taxon>
        <taxon>Aves</taxon>
        <taxon>Neognathae</taxon>
        <taxon>Galloanserae</taxon>
        <taxon>Anseriformes</taxon>
        <taxon>Anatidae</taxon>
        <taxon>Anatinae</taxon>
        <taxon>Anas</taxon>
    </lineage>
</organism>
<dbReference type="EMBL" id="KB742907">
    <property type="protein sequence ID" value="EOB02965.1"/>
    <property type="molecule type" value="Genomic_DNA"/>
</dbReference>
<keyword evidence="3" id="KW-1185">Reference proteome</keyword>
<evidence type="ECO:0000313" key="2">
    <source>
        <dbReference type="EMBL" id="EOB02965.1"/>
    </source>
</evidence>
<evidence type="ECO:0000256" key="1">
    <source>
        <dbReference type="SAM" id="MobiDB-lite"/>
    </source>
</evidence>